<feature type="region of interest" description="Disordered" evidence="1">
    <location>
        <begin position="287"/>
        <end position="346"/>
    </location>
</feature>
<proteinExistence type="predicted"/>
<reference evidence="3" key="2">
    <citation type="submission" date="2024-10" db="UniProtKB">
        <authorList>
            <consortium name="EnsemblProtists"/>
        </authorList>
    </citation>
    <scope>IDENTIFICATION</scope>
</reference>
<feature type="transmembrane region" description="Helical" evidence="2">
    <location>
        <begin position="28"/>
        <end position="48"/>
    </location>
</feature>
<keyword evidence="2" id="KW-0812">Transmembrane</keyword>
<dbReference type="EnsemblProtists" id="EOD34533">
    <property type="protein sequence ID" value="EOD34533"/>
    <property type="gene ID" value="EMIHUDRAFT_441243"/>
</dbReference>
<dbReference type="GeneID" id="17279804"/>
<keyword evidence="2" id="KW-0472">Membrane</keyword>
<feature type="compositionally biased region" description="Pro residues" evidence="1">
    <location>
        <begin position="317"/>
        <end position="329"/>
    </location>
</feature>
<dbReference type="PaxDb" id="2903-EOD34533"/>
<dbReference type="KEGG" id="ehx:EMIHUDRAFT_441243"/>
<dbReference type="eggNOG" id="ENOG502S9B0">
    <property type="taxonomic scope" value="Eukaryota"/>
</dbReference>
<dbReference type="HOGENOM" id="CLU_802759_0_0_1"/>
<keyword evidence="4" id="KW-1185">Reference proteome</keyword>
<dbReference type="Proteomes" id="UP000013827">
    <property type="component" value="Unassembled WGS sequence"/>
</dbReference>
<evidence type="ECO:0000256" key="2">
    <source>
        <dbReference type="SAM" id="Phobius"/>
    </source>
</evidence>
<organism evidence="3 4">
    <name type="scientific">Emiliania huxleyi (strain CCMP1516)</name>
    <dbReference type="NCBI Taxonomy" id="280463"/>
    <lineage>
        <taxon>Eukaryota</taxon>
        <taxon>Haptista</taxon>
        <taxon>Haptophyta</taxon>
        <taxon>Prymnesiophyceae</taxon>
        <taxon>Isochrysidales</taxon>
        <taxon>Noelaerhabdaceae</taxon>
        <taxon>Emiliania</taxon>
    </lineage>
</organism>
<protein>
    <submittedName>
        <fullName evidence="3">Uncharacterized protein</fullName>
    </submittedName>
</protein>
<evidence type="ECO:0000313" key="3">
    <source>
        <dbReference type="EnsemblProtists" id="EOD34533"/>
    </source>
</evidence>
<feature type="region of interest" description="Disordered" evidence="1">
    <location>
        <begin position="205"/>
        <end position="234"/>
    </location>
</feature>
<keyword evidence="2" id="KW-1133">Transmembrane helix</keyword>
<feature type="transmembrane region" description="Helical" evidence="2">
    <location>
        <begin position="126"/>
        <end position="145"/>
    </location>
</feature>
<sequence>MAACVRPGLTRSMAGPACVRPGLARIWFVARSFLLVATTALPFALYPLQQLAPLWPMPLLGLVAACIPGAGAPVAGGIIFLPMLRMMHVCPRDAVAFSTATQFIGVGVLTPLTWLVTDPSTFCLSTLPLCAPPALLGLLLALYPLTLPSDEVVIYIFTTFCAALAVYTTHGLLTSRLQTDSPSCGAAGGAANTWRERADLTVSEAAASSVVAPPPPPPSPPPSPPPASKKGLERPLTDHVELVRAWRRGCVEDQLGRVEVFRSKGDARGAGEGDVEGGDVEAGAVEAGSPAAPHLGASRLISGGRGGRCRSCSPATARPPPHDAPPAPHAPGVCSWRGRPCSQEGC</sequence>
<reference evidence="4" key="1">
    <citation type="journal article" date="2013" name="Nature">
        <title>Pan genome of the phytoplankton Emiliania underpins its global distribution.</title>
        <authorList>
            <person name="Read B.A."/>
            <person name="Kegel J."/>
            <person name="Klute M.J."/>
            <person name="Kuo A."/>
            <person name="Lefebvre S.C."/>
            <person name="Maumus F."/>
            <person name="Mayer C."/>
            <person name="Miller J."/>
            <person name="Monier A."/>
            <person name="Salamov A."/>
            <person name="Young J."/>
            <person name="Aguilar M."/>
            <person name="Claverie J.M."/>
            <person name="Frickenhaus S."/>
            <person name="Gonzalez K."/>
            <person name="Herman E.K."/>
            <person name="Lin Y.C."/>
            <person name="Napier J."/>
            <person name="Ogata H."/>
            <person name="Sarno A.F."/>
            <person name="Shmutz J."/>
            <person name="Schroeder D."/>
            <person name="de Vargas C."/>
            <person name="Verret F."/>
            <person name="von Dassow P."/>
            <person name="Valentin K."/>
            <person name="Van de Peer Y."/>
            <person name="Wheeler G."/>
            <person name="Dacks J.B."/>
            <person name="Delwiche C.F."/>
            <person name="Dyhrman S.T."/>
            <person name="Glockner G."/>
            <person name="John U."/>
            <person name="Richards T."/>
            <person name="Worden A.Z."/>
            <person name="Zhang X."/>
            <person name="Grigoriev I.V."/>
            <person name="Allen A.E."/>
            <person name="Bidle K."/>
            <person name="Borodovsky M."/>
            <person name="Bowler C."/>
            <person name="Brownlee C."/>
            <person name="Cock J.M."/>
            <person name="Elias M."/>
            <person name="Gladyshev V.N."/>
            <person name="Groth M."/>
            <person name="Guda C."/>
            <person name="Hadaegh A."/>
            <person name="Iglesias-Rodriguez M.D."/>
            <person name="Jenkins J."/>
            <person name="Jones B.M."/>
            <person name="Lawson T."/>
            <person name="Leese F."/>
            <person name="Lindquist E."/>
            <person name="Lobanov A."/>
            <person name="Lomsadze A."/>
            <person name="Malik S.B."/>
            <person name="Marsh M.E."/>
            <person name="Mackinder L."/>
            <person name="Mock T."/>
            <person name="Mueller-Roeber B."/>
            <person name="Pagarete A."/>
            <person name="Parker M."/>
            <person name="Probert I."/>
            <person name="Quesneville H."/>
            <person name="Raines C."/>
            <person name="Rensing S.A."/>
            <person name="Riano-Pachon D.M."/>
            <person name="Richier S."/>
            <person name="Rokitta S."/>
            <person name="Shiraiwa Y."/>
            <person name="Soanes D.M."/>
            <person name="van der Giezen M."/>
            <person name="Wahlund T.M."/>
            <person name="Williams B."/>
            <person name="Wilson W."/>
            <person name="Wolfe G."/>
            <person name="Wurch L.L."/>
        </authorList>
    </citation>
    <scope>NUCLEOTIDE SEQUENCE</scope>
</reference>
<dbReference type="AlphaFoldDB" id="A0A0D3KFJ8"/>
<name>A0A0D3KFJ8_EMIH1</name>
<accession>A0A0D3KFJ8</accession>
<evidence type="ECO:0000313" key="4">
    <source>
        <dbReference type="Proteomes" id="UP000013827"/>
    </source>
</evidence>
<feature type="compositionally biased region" description="Pro residues" evidence="1">
    <location>
        <begin position="212"/>
        <end position="227"/>
    </location>
</feature>
<feature type="transmembrane region" description="Helical" evidence="2">
    <location>
        <begin position="94"/>
        <end position="114"/>
    </location>
</feature>
<evidence type="ECO:0000256" key="1">
    <source>
        <dbReference type="SAM" id="MobiDB-lite"/>
    </source>
</evidence>
<dbReference type="RefSeq" id="XP_005786962.1">
    <property type="nucleotide sequence ID" value="XM_005786905.1"/>
</dbReference>
<feature type="transmembrane region" description="Helical" evidence="2">
    <location>
        <begin position="152"/>
        <end position="173"/>
    </location>
</feature>
<feature type="transmembrane region" description="Helical" evidence="2">
    <location>
        <begin position="60"/>
        <end position="82"/>
    </location>
</feature>